<dbReference type="Gene3D" id="3.40.50.300">
    <property type="entry name" value="P-loop containing nucleotide triphosphate hydrolases"/>
    <property type="match status" value="1"/>
</dbReference>
<evidence type="ECO:0000259" key="1">
    <source>
        <dbReference type="Pfam" id="PF02263"/>
    </source>
</evidence>
<dbReference type="GO" id="GO:0005525">
    <property type="term" value="F:GTP binding"/>
    <property type="evidence" value="ECO:0007669"/>
    <property type="project" value="InterPro"/>
</dbReference>
<dbReference type="GO" id="GO:0003924">
    <property type="term" value="F:GTPase activity"/>
    <property type="evidence" value="ECO:0007669"/>
    <property type="project" value="InterPro"/>
</dbReference>
<evidence type="ECO:0000313" key="2">
    <source>
        <dbReference type="Ensembl" id="ENSAOWP00000000667.1"/>
    </source>
</evidence>
<name>A0A8B9NTQ7_APTOW</name>
<keyword evidence="3" id="KW-1185">Reference proteome</keyword>
<dbReference type="InterPro" id="IPR015894">
    <property type="entry name" value="Guanylate-bd_N"/>
</dbReference>
<dbReference type="Proteomes" id="UP000694424">
    <property type="component" value="Unplaced"/>
</dbReference>
<dbReference type="AlphaFoldDB" id="A0A8B9NTQ7"/>
<reference evidence="2" key="2">
    <citation type="submission" date="2025-09" db="UniProtKB">
        <authorList>
            <consortium name="Ensembl"/>
        </authorList>
    </citation>
    <scope>IDENTIFICATION</scope>
</reference>
<reference evidence="2" key="1">
    <citation type="submission" date="2025-08" db="UniProtKB">
        <authorList>
            <consortium name="Ensembl"/>
        </authorList>
    </citation>
    <scope>IDENTIFICATION</scope>
</reference>
<organism evidence="2 3">
    <name type="scientific">Apteryx owenii</name>
    <name type="common">Little spotted kiwi</name>
    <dbReference type="NCBI Taxonomy" id="8824"/>
    <lineage>
        <taxon>Eukaryota</taxon>
        <taxon>Metazoa</taxon>
        <taxon>Chordata</taxon>
        <taxon>Craniata</taxon>
        <taxon>Vertebrata</taxon>
        <taxon>Euteleostomi</taxon>
        <taxon>Archelosauria</taxon>
        <taxon>Archosauria</taxon>
        <taxon>Dinosauria</taxon>
        <taxon>Saurischia</taxon>
        <taxon>Theropoda</taxon>
        <taxon>Coelurosauria</taxon>
        <taxon>Aves</taxon>
        <taxon>Palaeognathae</taxon>
        <taxon>Apterygiformes</taxon>
        <taxon>Apterygidae</taxon>
        <taxon>Apteryx</taxon>
    </lineage>
</organism>
<evidence type="ECO:0000313" key="3">
    <source>
        <dbReference type="Proteomes" id="UP000694424"/>
    </source>
</evidence>
<sequence length="110" mass="11659">MLEDQPQLLAALPNSNGKLQVCPKALDILSSIQQPVVVVAIVVLYRTGKSYQWCSPLPMTTPRASGCDACLIRASPSTHLCSGRAVGPLAPLGGDEGWPGEWRSCCHTTA</sequence>
<accession>A0A8B9NTQ7</accession>
<dbReference type="Pfam" id="PF02263">
    <property type="entry name" value="GBP"/>
    <property type="match status" value="1"/>
</dbReference>
<proteinExistence type="predicted"/>
<dbReference type="Ensembl" id="ENSAOWT00000000767.1">
    <property type="protein sequence ID" value="ENSAOWP00000000667.1"/>
    <property type="gene ID" value="ENSAOWG00000000526.1"/>
</dbReference>
<protein>
    <recommendedName>
        <fullName evidence="1">Guanylate-binding protein N-terminal domain-containing protein</fullName>
    </recommendedName>
</protein>
<feature type="domain" description="Guanylate-binding protein N-terminal" evidence="1">
    <location>
        <begin position="17"/>
        <end position="51"/>
    </location>
</feature>
<dbReference type="InterPro" id="IPR027417">
    <property type="entry name" value="P-loop_NTPase"/>
</dbReference>